<feature type="domain" description="ETF-QO/FixX C-terminal" evidence="7">
    <location>
        <begin position="69"/>
        <end position="153"/>
    </location>
</feature>
<dbReference type="Gene3D" id="3.30.70.20">
    <property type="match status" value="1"/>
</dbReference>
<name>A0AAD5QMQ1_PARTN</name>
<dbReference type="PANTHER" id="PTHR10617:SF107">
    <property type="entry name" value="ELECTRON TRANSFER FLAVOPROTEIN-UBIQUINONE OXIDOREDUCTASE, MITOCHONDRIAL"/>
    <property type="match status" value="1"/>
</dbReference>
<dbReference type="Proteomes" id="UP001196413">
    <property type="component" value="Unassembled WGS sequence"/>
</dbReference>
<comment type="function">
    <text evidence="6">Accepts electrons from ETF and reduces ubiquinone.</text>
</comment>
<evidence type="ECO:0000313" key="8">
    <source>
        <dbReference type="EMBL" id="KAJ1355044.1"/>
    </source>
</evidence>
<keyword evidence="6" id="KW-0560">Oxidoreductase</keyword>
<dbReference type="InterPro" id="IPR040156">
    <property type="entry name" value="ETF-QO"/>
</dbReference>
<gene>
    <name evidence="8" type="ORF">KIN20_012166</name>
</gene>
<dbReference type="GO" id="GO:0005743">
    <property type="term" value="C:mitochondrial inner membrane"/>
    <property type="evidence" value="ECO:0007669"/>
    <property type="project" value="TreeGrafter"/>
</dbReference>
<dbReference type="AlphaFoldDB" id="A0AAD5QMQ1"/>
<evidence type="ECO:0000256" key="6">
    <source>
        <dbReference type="RuleBase" id="RU366068"/>
    </source>
</evidence>
<organism evidence="8 9">
    <name type="scientific">Parelaphostrongylus tenuis</name>
    <name type="common">Meningeal worm</name>
    <dbReference type="NCBI Taxonomy" id="148309"/>
    <lineage>
        <taxon>Eukaryota</taxon>
        <taxon>Metazoa</taxon>
        <taxon>Ecdysozoa</taxon>
        <taxon>Nematoda</taxon>
        <taxon>Chromadorea</taxon>
        <taxon>Rhabditida</taxon>
        <taxon>Rhabditina</taxon>
        <taxon>Rhabditomorpha</taxon>
        <taxon>Strongyloidea</taxon>
        <taxon>Metastrongylidae</taxon>
        <taxon>Parelaphostrongylus</taxon>
    </lineage>
</organism>
<comment type="cofactor">
    <cofactor evidence="6">
        <name>[4Fe-4S] cluster</name>
        <dbReference type="ChEBI" id="CHEBI:49883"/>
    </cofactor>
    <text evidence="6">Binds 1 [4Fe-4S] cluster.</text>
</comment>
<comment type="cofactor">
    <cofactor evidence="6">
        <name>FAD</name>
        <dbReference type="ChEBI" id="CHEBI:57692"/>
    </cofactor>
</comment>
<dbReference type="EC" id="1.5.5.1" evidence="6"/>
<keyword evidence="1 6" id="KW-0813">Transport</keyword>
<evidence type="ECO:0000256" key="2">
    <source>
        <dbReference type="ARBA" id="ARBA00022723"/>
    </source>
</evidence>
<comment type="caution">
    <text evidence="8">The sequence shown here is derived from an EMBL/GenBank/DDBJ whole genome shotgun (WGS) entry which is preliminary data.</text>
</comment>
<dbReference type="Pfam" id="PF05187">
    <property type="entry name" value="Fer4_ETF_QO"/>
    <property type="match status" value="1"/>
</dbReference>
<protein>
    <recommendedName>
        <fullName evidence="6">Electron transfer flavoprotein-ubiquinone oxidoreductase</fullName>
        <shortName evidence="6">ETF-QO</shortName>
        <ecNumber evidence="6">1.5.5.1</ecNumber>
    </recommendedName>
</protein>
<evidence type="ECO:0000313" key="9">
    <source>
        <dbReference type="Proteomes" id="UP001196413"/>
    </source>
</evidence>
<comment type="catalytic activity">
    <reaction evidence="6">
        <text>a ubiquinone + reduced [electron-transfer flavoprotein] = a ubiquinol + oxidized [electron-transfer flavoprotein] + H(+)</text>
        <dbReference type="Rhea" id="RHEA:24052"/>
        <dbReference type="Rhea" id="RHEA-COMP:9565"/>
        <dbReference type="Rhea" id="RHEA-COMP:9566"/>
        <dbReference type="Rhea" id="RHEA-COMP:10685"/>
        <dbReference type="Rhea" id="RHEA-COMP:10686"/>
        <dbReference type="ChEBI" id="CHEBI:15378"/>
        <dbReference type="ChEBI" id="CHEBI:16389"/>
        <dbReference type="ChEBI" id="CHEBI:17976"/>
        <dbReference type="ChEBI" id="CHEBI:57692"/>
        <dbReference type="ChEBI" id="CHEBI:58307"/>
        <dbReference type="EC" id="1.5.5.1"/>
    </reaction>
</comment>
<dbReference type="SUPFAM" id="SSF54862">
    <property type="entry name" value="4Fe-4S ferredoxins"/>
    <property type="match status" value="1"/>
</dbReference>
<evidence type="ECO:0000259" key="7">
    <source>
        <dbReference type="Pfam" id="PF05187"/>
    </source>
</evidence>
<dbReference type="PANTHER" id="PTHR10617">
    <property type="entry name" value="ELECTRON TRANSFER FLAVOPROTEIN-UBIQUINONE OXIDOREDUCTASE"/>
    <property type="match status" value="1"/>
</dbReference>
<evidence type="ECO:0000256" key="3">
    <source>
        <dbReference type="ARBA" id="ARBA00022982"/>
    </source>
</evidence>
<evidence type="ECO:0000256" key="5">
    <source>
        <dbReference type="ARBA" id="ARBA00023014"/>
    </source>
</evidence>
<keyword evidence="6" id="KW-0830">Ubiquinone</keyword>
<sequence>MLTTELPRILFRHYSFLLKGWLGGLTYTGLFYVMGRGVEPWTLHHGEADNKKLKKKGDCKPIEYPKPDNKLTFDLLTSVALTGTNHEENQPSHLTLLDDDVPVKVNLSEYDGPEQRYCPAGINESSNHVLLLIGVVHRRLINAEFSRLCTCEIVHLFRAYCTVSDCLYLD</sequence>
<keyword evidence="9" id="KW-1185">Reference proteome</keyword>
<evidence type="ECO:0000256" key="1">
    <source>
        <dbReference type="ARBA" id="ARBA00022448"/>
    </source>
</evidence>
<evidence type="ECO:0000256" key="4">
    <source>
        <dbReference type="ARBA" id="ARBA00023004"/>
    </source>
</evidence>
<proteinExistence type="predicted"/>
<keyword evidence="3 6" id="KW-0249">Electron transport</keyword>
<reference evidence="8" key="1">
    <citation type="submission" date="2021-06" db="EMBL/GenBank/DDBJ databases">
        <title>Parelaphostrongylus tenuis whole genome reference sequence.</title>
        <authorList>
            <person name="Garwood T.J."/>
            <person name="Larsen P.A."/>
            <person name="Fountain-Jones N.M."/>
            <person name="Garbe J.R."/>
            <person name="Macchietto M.G."/>
            <person name="Kania S.A."/>
            <person name="Gerhold R.W."/>
            <person name="Richards J.E."/>
            <person name="Wolf T.M."/>
        </authorList>
    </citation>
    <scope>NUCLEOTIDE SEQUENCE</scope>
    <source>
        <strain evidence="8">MNPRO001-30</strain>
        <tissue evidence="8">Meninges</tissue>
    </source>
</reference>
<dbReference type="GO" id="GO:0051539">
    <property type="term" value="F:4 iron, 4 sulfur cluster binding"/>
    <property type="evidence" value="ECO:0007669"/>
    <property type="project" value="UniProtKB-UniRule"/>
</dbReference>
<dbReference type="GO" id="GO:0046872">
    <property type="term" value="F:metal ion binding"/>
    <property type="evidence" value="ECO:0007669"/>
    <property type="project" value="UniProtKB-KW"/>
</dbReference>
<dbReference type="InterPro" id="IPR007859">
    <property type="entry name" value="ETF-QO/FixX_C"/>
</dbReference>
<keyword evidence="5 6" id="KW-0411">Iron-sulfur</keyword>
<accession>A0AAD5QMQ1</accession>
<keyword evidence="6" id="KW-0274">FAD</keyword>
<dbReference type="GO" id="GO:0004174">
    <property type="term" value="F:electron-transferring-flavoprotein dehydrogenase activity"/>
    <property type="evidence" value="ECO:0007669"/>
    <property type="project" value="UniProtKB-UniRule"/>
</dbReference>
<keyword evidence="6" id="KW-0285">Flavoprotein</keyword>
<dbReference type="Gene3D" id="3.30.9.90">
    <property type="match status" value="1"/>
</dbReference>
<keyword evidence="2 6" id="KW-0479">Metal-binding</keyword>
<keyword evidence="4 6" id="KW-0408">Iron</keyword>
<dbReference type="EMBL" id="JAHQIW010002308">
    <property type="protein sequence ID" value="KAJ1355044.1"/>
    <property type="molecule type" value="Genomic_DNA"/>
</dbReference>